<reference evidence="2 3" key="1">
    <citation type="submission" date="2021-07" db="EMBL/GenBank/DDBJ databases">
        <title>Whole genome sequencing of non-tuberculosis mycobacteria type-strains.</title>
        <authorList>
            <person name="Igarashi Y."/>
            <person name="Osugi A."/>
            <person name="Mitarai S."/>
        </authorList>
    </citation>
    <scope>NUCLEOTIDE SEQUENCE [LARGE SCALE GENOMIC DNA]</scope>
    <source>
        <strain evidence="2 3">JCM 16370</strain>
    </source>
</reference>
<evidence type="ECO:0000256" key="1">
    <source>
        <dbReference type="SAM" id="Phobius"/>
    </source>
</evidence>
<keyword evidence="1" id="KW-1133">Transmembrane helix</keyword>
<keyword evidence="3" id="KW-1185">Reference proteome</keyword>
<keyword evidence="1" id="KW-0812">Transmembrane</keyword>
<feature type="transmembrane region" description="Helical" evidence="1">
    <location>
        <begin position="101"/>
        <end position="119"/>
    </location>
</feature>
<feature type="transmembrane region" description="Helical" evidence="1">
    <location>
        <begin position="434"/>
        <end position="454"/>
    </location>
</feature>
<feature type="transmembrane region" description="Helical" evidence="1">
    <location>
        <begin position="79"/>
        <end position="95"/>
    </location>
</feature>
<dbReference type="RefSeq" id="WP_071947821.1">
    <property type="nucleotide sequence ID" value="NZ_BAAAVX010000016.1"/>
</dbReference>
<feature type="transmembrane region" description="Helical" evidence="1">
    <location>
        <begin position="285"/>
        <end position="307"/>
    </location>
</feature>
<evidence type="ECO:0000313" key="3">
    <source>
        <dbReference type="Proteomes" id="UP000825367"/>
    </source>
</evidence>
<evidence type="ECO:0000313" key="2">
    <source>
        <dbReference type="EMBL" id="QYL17561.1"/>
    </source>
</evidence>
<feature type="transmembrane region" description="Helical" evidence="1">
    <location>
        <begin position="249"/>
        <end position="273"/>
    </location>
</feature>
<dbReference type="EMBL" id="CP080333">
    <property type="protein sequence ID" value="QYL17561.1"/>
    <property type="molecule type" value="Genomic_DNA"/>
</dbReference>
<proteinExistence type="predicted"/>
<accession>A0ABX8VIF1</accession>
<feature type="transmembrane region" description="Helical" evidence="1">
    <location>
        <begin position="176"/>
        <end position="198"/>
    </location>
</feature>
<gene>
    <name evidence="2" type="ORF">K0O64_03025</name>
</gene>
<name>A0ABX8VIF1_9MYCO</name>
<feature type="transmembrane region" description="Helical" evidence="1">
    <location>
        <begin position="131"/>
        <end position="156"/>
    </location>
</feature>
<keyword evidence="1" id="KW-0472">Membrane</keyword>
<feature type="transmembrane region" description="Helical" evidence="1">
    <location>
        <begin position="205"/>
        <end position="229"/>
    </location>
</feature>
<feature type="transmembrane region" description="Helical" evidence="1">
    <location>
        <begin position="319"/>
        <end position="337"/>
    </location>
</feature>
<sequence length="644" mass="68205">MTEAAPVPADASMHCHNCRSNVPAGAFCGNCGAHLAPRAGDGPAWLRAGVFCAAPHESVARPSLASTLLPQLSELTRRPFNMGLVLIVIAMAVLVELHLPGGLITVASLGLPLLLLIYWHRSGVLSDIPRWAVVTTVVLAVALAVGWVLITGDLVVSTAASPFESGSAGRRVLRDGLGVAEGGSILMLVPAGIVRLLWRGRRDSLTGFVIGVLSALLFTAAATLTRLAPQFVSAPIARTQPVQWLFFEAAVRGVAVPVTAACALGLVGTTLWFHRHREASRFGSWRVIVGLALAAVTVLGVYAVVGWADIEGVSQVQVLSWHVAMALVALVSLRIGLQLTLLHERTDPPTGAFLLCLHCRHVVPEMAFCPACGAADRAAPERSRRERRRVSPEGLVAQDDPANSGDTALWPGYAAPERIYTAARLTRQSPTPVLATWLVGMTVLSAIFIGLPALTVRPAPRYNCPPDCGTPMAGQPVSANPRFTAAGGLFSVAYPAPGSAYEVTTDDTGVTAKFTGGDGGELRLTSQRATEQTARDVAKDFIAATFPTARKSFEIPNAMVGFQPGYGEVDDVFPLDLDTSFTRMRVIVIVAVKNDLALIAAATGPFHEFGPKFGPGRPSPANVQIAEDMGRYVNSFQWKGDPPR</sequence>
<dbReference type="Proteomes" id="UP000825367">
    <property type="component" value="Chromosome"/>
</dbReference>
<organism evidence="2 3">
    <name type="scientific">Mycolicibacterium pallens</name>
    <dbReference type="NCBI Taxonomy" id="370524"/>
    <lineage>
        <taxon>Bacteria</taxon>
        <taxon>Bacillati</taxon>
        <taxon>Actinomycetota</taxon>
        <taxon>Actinomycetes</taxon>
        <taxon>Mycobacteriales</taxon>
        <taxon>Mycobacteriaceae</taxon>
        <taxon>Mycolicibacterium</taxon>
    </lineage>
</organism>
<protein>
    <submittedName>
        <fullName evidence="2">Zinc ribbon domain-containing protein</fullName>
    </submittedName>
</protein>